<protein>
    <submittedName>
        <fullName evidence="1">Uncharacterized protein</fullName>
    </submittedName>
</protein>
<comment type="caution">
    <text evidence="1">The sequence shown here is derived from an EMBL/GenBank/DDBJ whole genome shotgun (WGS) entry which is preliminary data.</text>
</comment>
<keyword evidence="2" id="KW-1185">Reference proteome</keyword>
<name>A0A6A0AAF6_HAELA</name>
<dbReference type="AlphaFoldDB" id="A0A6A0AAF6"/>
<feature type="non-terminal residue" evidence="1">
    <location>
        <position position="152"/>
    </location>
</feature>
<dbReference type="InterPro" id="IPR019410">
    <property type="entry name" value="Methyltransf_16"/>
</dbReference>
<gene>
    <name evidence="1" type="ORF">HaLaN_28319</name>
</gene>
<reference evidence="1 2" key="1">
    <citation type="submission" date="2020-02" db="EMBL/GenBank/DDBJ databases">
        <title>Draft genome sequence of Haematococcus lacustris strain NIES-144.</title>
        <authorList>
            <person name="Morimoto D."/>
            <person name="Nakagawa S."/>
            <person name="Yoshida T."/>
            <person name="Sawayama S."/>
        </authorList>
    </citation>
    <scope>NUCLEOTIDE SEQUENCE [LARGE SCALE GENOMIC DNA]</scope>
    <source>
        <strain evidence="1 2">NIES-144</strain>
    </source>
</reference>
<evidence type="ECO:0000313" key="2">
    <source>
        <dbReference type="Proteomes" id="UP000485058"/>
    </source>
</evidence>
<dbReference type="Proteomes" id="UP000485058">
    <property type="component" value="Unassembled WGS sequence"/>
</dbReference>
<dbReference type="EMBL" id="BLLF01004446">
    <property type="protein sequence ID" value="GFH29628.1"/>
    <property type="molecule type" value="Genomic_DNA"/>
</dbReference>
<dbReference type="SUPFAM" id="SSF53335">
    <property type="entry name" value="S-adenosyl-L-methionine-dependent methyltransferases"/>
    <property type="match status" value="1"/>
</dbReference>
<dbReference type="Gene3D" id="3.40.50.150">
    <property type="entry name" value="Vaccinia Virus protein VP39"/>
    <property type="match status" value="1"/>
</dbReference>
<sequence length="152" mass="15959">MAAAPADLNTGRQLEMVEWPAFVMGQVVLEIGSGCGVCGLLAMQLGAQQVVLTDVEGPVLRNLQHNDQQLAVAHSRHPEQAALAGLGGPLGAQPHTAVSSPDATFGPALLDPSTFYAHDLLRMSDAVTLTGPLPPALHPDRRFPRIIGTDVM</sequence>
<accession>A0A6A0AAF6</accession>
<proteinExistence type="predicted"/>
<evidence type="ECO:0000313" key="1">
    <source>
        <dbReference type="EMBL" id="GFH29628.1"/>
    </source>
</evidence>
<organism evidence="1 2">
    <name type="scientific">Haematococcus lacustris</name>
    <name type="common">Green alga</name>
    <name type="synonym">Haematococcus pluvialis</name>
    <dbReference type="NCBI Taxonomy" id="44745"/>
    <lineage>
        <taxon>Eukaryota</taxon>
        <taxon>Viridiplantae</taxon>
        <taxon>Chlorophyta</taxon>
        <taxon>core chlorophytes</taxon>
        <taxon>Chlorophyceae</taxon>
        <taxon>CS clade</taxon>
        <taxon>Chlamydomonadales</taxon>
        <taxon>Haematococcaceae</taxon>
        <taxon>Haematococcus</taxon>
    </lineage>
</organism>
<dbReference type="InterPro" id="IPR029063">
    <property type="entry name" value="SAM-dependent_MTases_sf"/>
</dbReference>
<dbReference type="Pfam" id="PF10294">
    <property type="entry name" value="Methyltransf_16"/>
    <property type="match status" value="1"/>
</dbReference>